<evidence type="ECO:0000313" key="2">
    <source>
        <dbReference type="EMBL" id="XBH15598.1"/>
    </source>
</evidence>
<feature type="transmembrane region" description="Helical" evidence="1">
    <location>
        <begin position="46"/>
        <end position="67"/>
    </location>
</feature>
<dbReference type="EMBL" id="CP121196">
    <property type="protein sequence ID" value="XBH15598.1"/>
    <property type="molecule type" value="Genomic_DNA"/>
</dbReference>
<dbReference type="RefSeq" id="WP_348260831.1">
    <property type="nucleotide sequence ID" value="NZ_CP121196.1"/>
</dbReference>
<sequence>MAWQSNIVAPDPACSSVHMEAEEKVRVNLLNPLKPRSTHGFGRLEAMSLIVYSVILIWAVSHHAAWYDEAQAWLLARSCTLADLFYQRLHYEGHPGLWYLLLWVEARLHASYQWMQYIAVFIAVSGMYVWLRFNPLPRVLSLLLPFTFFFLYQYAVIARSYVLLPLLAFSLMALYQNRQSSPWLFCIVASLLANCQLHMLAVAVGLAGLYGYDRWKLLRQRETPFAARQFAAPLLCMLLSVGIATATAWPAFDGSAASGPVVDLLRGHAATPVQTAPELSDSQSSLKARFVRRILANHPREAKWMEGRLSSRGLTTQALLEDLLERAEALVIGITVPVSTSNALAVIFLLLLAVNLWAERLLIALLPWALVLLAFFVIWGRSHHTGVVWVAIVCSLWMISLRPVPNDWVSHLRTSLYAFSLLLFVLQIGWTVHCLSSEIHSPYSPDKDTARYLEQLPKGARVAAFDYDSVTVNAWLPRSLYVNHHFDYALSNRNTELISNMNRTLTTRPDYVTIAEYIETAPPYNTSTRTTAPRVTRYDPPDMPNKLEELGYRETNRFCGEHVFRNYSEFTECRLIYRLENAGL</sequence>
<keyword evidence="1" id="KW-0472">Membrane</keyword>
<organism evidence="2">
    <name type="scientific">Telmatobacter sp. DSM 110680</name>
    <dbReference type="NCBI Taxonomy" id="3036704"/>
    <lineage>
        <taxon>Bacteria</taxon>
        <taxon>Pseudomonadati</taxon>
        <taxon>Acidobacteriota</taxon>
        <taxon>Terriglobia</taxon>
        <taxon>Terriglobales</taxon>
        <taxon>Acidobacteriaceae</taxon>
        <taxon>Telmatobacter</taxon>
    </lineage>
</organism>
<feature type="transmembrane region" description="Helical" evidence="1">
    <location>
        <begin position="416"/>
        <end position="433"/>
    </location>
</feature>
<accession>A0AAU7DEM5</accession>
<protein>
    <recommendedName>
        <fullName evidence="3">Glycosyltransferase RgtA/B/C/D-like domain-containing protein</fullName>
    </recommendedName>
</protein>
<reference evidence="2" key="1">
    <citation type="submission" date="2023-03" db="EMBL/GenBank/DDBJ databases">
        <title>Edaphobacter sp.</title>
        <authorList>
            <person name="Huber K.J."/>
            <person name="Papendorf J."/>
            <person name="Pilke C."/>
            <person name="Bunk B."/>
            <person name="Sproeer C."/>
            <person name="Pester M."/>
        </authorList>
    </citation>
    <scope>NUCLEOTIDE SEQUENCE</scope>
    <source>
        <strain evidence="2">DSM 110680</strain>
    </source>
</reference>
<proteinExistence type="predicted"/>
<feature type="transmembrane region" description="Helical" evidence="1">
    <location>
        <begin position="182"/>
        <end position="209"/>
    </location>
</feature>
<evidence type="ECO:0008006" key="3">
    <source>
        <dbReference type="Google" id="ProtNLM"/>
    </source>
</evidence>
<dbReference type="AlphaFoldDB" id="A0AAU7DEM5"/>
<keyword evidence="1" id="KW-0812">Transmembrane</keyword>
<feature type="transmembrane region" description="Helical" evidence="1">
    <location>
        <begin position="329"/>
        <end position="354"/>
    </location>
</feature>
<feature type="transmembrane region" description="Helical" evidence="1">
    <location>
        <begin position="114"/>
        <end position="131"/>
    </location>
</feature>
<feature type="transmembrane region" description="Helical" evidence="1">
    <location>
        <begin position="230"/>
        <end position="252"/>
    </location>
</feature>
<gene>
    <name evidence="2" type="ORF">P8935_13570</name>
</gene>
<feature type="transmembrane region" description="Helical" evidence="1">
    <location>
        <begin position="361"/>
        <end position="380"/>
    </location>
</feature>
<feature type="transmembrane region" description="Helical" evidence="1">
    <location>
        <begin position="386"/>
        <end position="404"/>
    </location>
</feature>
<feature type="transmembrane region" description="Helical" evidence="1">
    <location>
        <begin position="143"/>
        <end position="162"/>
    </location>
</feature>
<keyword evidence="1" id="KW-1133">Transmembrane helix</keyword>
<name>A0AAU7DEM5_9BACT</name>
<evidence type="ECO:0000256" key="1">
    <source>
        <dbReference type="SAM" id="Phobius"/>
    </source>
</evidence>